<reference evidence="4" key="1">
    <citation type="journal article" date="2017" name="bioRxiv">
        <title>Comparative analysis of the genomes of Stylophora pistillata and Acropora digitifera provides evidence for extensive differences between species of corals.</title>
        <authorList>
            <person name="Voolstra C.R."/>
            <person name="Li Y."/>
            <person name="Liew Y.J."/>
            <person name="Baumgarten S."/>
            <person name="Zoccola D."/>
            <person name="Flot J.-F."/>
            <person name="Tambutte S."/>
            <person name="Allemand D."/>
            <person name="Aranda M."/>
        </authorList>
    </citation>
    <scope>NUCLEOTIDE SEQUENCE [LARGE SCALE GENOMIC DNA]</scope>
</reference>
<feature type="compositionally biased region" description="Basic residues" evidence="1">
    <location>
        <begin position="505"/>
        <end position="514"/>
    </location>
</feature>
<accession>A0A2B4RI96</accession>
<feature type="region of interest" description="Disordered" evidence="1">
    <location>
        <begin position="503"/>
        <end position="537"/>
    </location>
</feature>
<feature type="compositionally biased region" description="Polar residues" evidence="1">
    <location>
        <begin position="515"/>
        <end position="534"/>
    </location>
</feature>
<dbReference type="Pfam" id="PF00620">
    <property type="entry name" value="RhoGAP"/>
    <property type="match status" value="1"/>
</dbReference>
<dbReference type="InterPro" id="IPR000198">
    <property type="entry name" value="RhoGAP_dom"/>
</dbReference>
<sequence>MKNLSSIDFKDNVRFVVRRNLKQLGIKVPKQKNCKVQQPVDEQNKSGVFGVCLEKVTSVNVGEDFYCSVPKFVVDSANFLQQHLETEGLFRKSGSIQRQKLLKQKAENGEEFQNVQPHDVASLVKQFFRQLPEPLLTSQLHDCFIKTQRIIHDHGDQTDAVLLLCLLLPIAHLNTLQFTMKFLAKVAKCSQHSKMGTSNLAIVLTPNLIHNTKKEGNSATEKQLKEQTAVIDILLKNAEEIGLVSEDIYERAKMIGDEFVDGMTSSGDELDGDNNLRRGNKRQSRARTRTGSLSGFVSGLGQSLSKFKNSSSSKTPVHTHRRSRSMKAELMRNKVKYNLEDNVLDKKSDDLELENFVARTNQRMSLRLYNKRRPPDQNLHSTSPAVKRRMMNDLSNVQGISNPRLISASTQMFTTPIKPLQVPFKPLSDMVKPAHSRILLSNETEHVKVVDAMSYVPSPNEKYLGTDCLASPGISLGSPHMSPRHDEVFESPTAGADKYRQFAAPRRRVRRRHSSGATTCFSSSPRNRYQASSKHSVEKELAQCKQSTHNPTLLPTDGMDISHISVAATVEPAKENIPKTCVHYSGAALLKENANLTPCKFHHGTPPLPVNNTELRELVSQRI</sequence>
<dbReference type="AlphaFoldDB" id="A0A2B4RI96"/>
<dbReference type="OrthoDB" id="410651at2759"/>
<dbReference type="PROSITE" id="PS50238">
    <property type="entry name" value="RHOGAP"/>
    <property type="match status" value="1"/>
</dbReference>
<name>A0A2B4RI96_STYPI</name>
<feature type="domain" description="Rho-GAP" evidence="2">
    <location>
        <begin position="51"/>
        <end position="242"/>
    </location>
</feature>
<dbReference type="GO" id="GO:0005096">
    <property type="term" value="F:GTPase activator activity"/>
    <property type="evidence" value="ECO:0007669"/>
    <property type="project" value="TreeGrafter"/>
</dbReference>
<feature type="compositionally biased region" description="Low complexity" evidence="1">
    <location>
        <begin position="303"/>
        <end position="314"/>
    </location>
</feature>
<dbReference type="InterPro" id="IPR042869">
    <property type="entry name" value="ARHGAP11A/B"/>
</dbReference>
<evidence type="ECO:0000313" key="4">
    <source>
        <dbReference type="Proteomes" id="UP000225706"/>
    </source>
</evidence>
<comment type="caution">
    <text evidence="3">The sequence shown here is derived from an EMBL/GenBank/DDBJ whole genome shotgun (WGS) entry which is preliminary data.</text>
</comment>
<evidence type="ECO:0000256" key="1">
    <source>
        <dbReference type="SAM" id="MobiDB-lite"/>
    </source>
</evidence>
<dbReference type="GO" id="GO:0007165">
    <property type="term" value="P:signal transduction"/>
    <property type="evidence" value="ECO:0007669"/>
    <property type="project" value="InterPro"/>
</dbReference>
<dbReference type="SUPFAM" id="SSF48350">
    <property type="entry name" value="GTPase activation domain, GAP"/>
    <property type="match status" value="1"/>
</dbReference>
<dbReference type="PANTHER" id="PTHR15670">
    <property type="entry name" value="RHO GTPASE ACTIVATING PROTEIN 11A"/>
    <property type="match status" value="1"/>
</dbReference>
<dbReference type="PANTHER" id="PTHR15670:SF4">
    <property type="entry name" value="RHO GTPASE-ACTIVATING PROTEIN 11A"/>
    <property type="match status" value="1"/>
</dbReference>
<organism evidence="3 4">
    <name type="scientific">Stylophora pistillata</name>
    <name type="common">Smooth cauliflower coral</name>
    <dbReference type="NCBI Taxonomy" id="50429"/>
    <lineage>
        <taxon>Eukaryota</taxon>
        <taxon>Metazoa</taxon>
        <taxon>Cnidaria</taxon>
        <taxon>Anthozoa</taxon>
        <taxon>Hexacorallia</taxon>
        <taxon>Scleractinia</taxon>
        <taxon>Astrocoeniina</taxon>
        <taxon>Pocilloporidae</taxon>
        <taxon>Stylophora</taxon>
    </lineage>
</organism>
<dbReference type="InterPro" id="IPR008936">
    <property type="entry name" value="Rho_GTPase_activation_prot"/>
</dbReference>
<dbReference type="Proteomes" id="UP000225706">
    <property type="component" value="Unassembled WGS sequence"/>
</dbReference>
<feature type="compositionally biased region" description="Basic residues" evidence="1">
    <location>
        <begin position="278"/>
        <end position="288"/>
    </location>
</feature>
<gene>
    <name evidence="3" type="primary">ARHGAP11A</name>
    <name evidence="3" type="ORF">AWC38_SpisGene17528</name>
</gene>
<dbReference type="EMBL" id="LSMT01000429">
    <property type="protein sequence ID" value="PFX18114.1"/>
    <property type="molecule type" value="Genomic_DNA"/>
</dbReference>
<dbReference type="SMART" id="SM00324">
    <property type="entry name" value="RhoGAP"/>
    <property type="match status" value="1"/>
</dbReference>
<dbReference type="STRING" id="50429.A0A2B4RI96"/>
<proteinExistence type="predicted"/>
<evidence type="ECO:0000259" key="2">
    <source>
        <dbReference type="PROSITE" id="PS50238"/>
    </source>
</evidence>
<protein>
    <submittedName>
        <fullName evidence="3">Rho GTPase-activating protein 11A</fullName>
    </submittedName>
</protein>
<keyword evidence="4" id="KW-1185">Reference proteome</keyword>
<dbReference type="Gene3D" id="1.10.555.10">
    <property type="entry name" value="Rho GTPase activation protein"/>
    <property type="match status" value="1"/>
</dbReference>
<feature type="region of interest" description="Disordered" evidence="1">
    <location>
        <begin position="265"/>
        <end position="326"/>
    </location>
</feature>
<evidence type="ECO:0000313" key="3">
    <source>
        <dbReference type="EMBL" id="PFX18114.1"/>
    </source>
</evidence>